<reference evidence="1 3" key="1">
    <citation type="journal article" date="2018" name="Genome Biol. Evol.">
        <title>Multiple Roots of Fruiting Body Formation in Amoebozoa.</title>
        <authorList>
            <person name="Hillmann F."/>
            <person name="Forbes G."/>
            <person name="Novohradska S."/>
            <person name="Ferling I."/>
            <person name="Riege K."/>
            <person name="Groth M."/>
            <person name="Westermann M."/>
            <person name="Marz M."/>
            <person name="Spaller T."/>
            <person name="Winckler T."/>
            <person name="Schaap P."/>
            <person name="Glockner G."/>
        </authorList>
    </citation>
    <scope>NUCLEOTIDE SEQUENCE [LARGE SCALE GENOMIC DNA]</scope>
    <source>
        <strain evidence="1 3">Jena</strain>
    </source>
</reference>
<keyword evidence="3" id="KW-1185">Reference proteome</keyword>
<dbReference type="EMBL" id="MDYQ01000153">
    <property type="protein sequence ID" value="PRP80318.1"/>
    <property type="molecule type" value="Genomic_DNA"/>
</dbReference>
<accession>A0A2P6N8N7</accession>
<organism evidence="1 3">
    <name type="scientific">Planoprotostelium fungivorum</name>
    <dbReference type="NCBI Taxonomy" id="1890364"/>
    <lineage>
        <taxon>Eukaryota</taxon>
        <taxon>Amoebozoa</taxon>
        <taxon>Evosea</taxon>
        <taxon>Variosea</taxon>
        <taxon>Cavosteliida</taxon>
        <taxon>Cavosteliaceae</taxon>
        <taxon>Planoprotostelium</taxon>
    </lineage>
</organism>
<evidence type="ECO:0000313" key="1">
    <source>
        <dbReference type="EMBL" id="PRP80318.1"/>
    </source>
</evidence>
<name>A0A2P6N8N7_9EUKA</name>
<dbReference type="InParanoid" id="A0A2P6N8N7"/>
<dbReference type="AlphaFoldDB" id="A0A2P6N8N7"/>
<protein>
    <submittedName>
        <fullName evidence="1">Uncharacterized protein</fullName>
    </submittedName>
</protein>
<sequence>MVMGGDLPRTGAEMTETYLTVKKVTFSGPLRGYLLLILSFSGTRWGRELRKISSKEQGKAVYWSFEVCNVFRGDPSDDDRETQCLEIDACEEVRGFRSGSCLSTWMKTVYTYEYVRVY</sequence>
<gene>
    <name evidence="2" type="ORF">PROFUN_09203</name>
    <name evidence="1" type="ORF">PROFUN_12070</name>
</gene>
<evidence type="ECO:0000313" key="3">
    <source>
        <dbReference type="Proteomes" id="UP000241769"/>
    </source>
</evidence>
<dbReference type="EMBL" id="MDYQ01000082">
    <property type="protein sequence ID" value="PRP83430.1"/>
    <property type="molecule type" value="Genomic_DNA"/>
</dbReference>
<evidence type="ECO:0000313" key="2">
    <source>
        <dbReference type="EMBL" id="PRP83430.1"/>
    </source>
</evidence>
<dbReference type="Proteomes" id="UP000241769">
    <property type="component" value="Unassembled WGS sequence"/>
</dbReference>
<proteinExistence type="predicted"/>
<comment type="caution">
    <text evidence="1">The sequence shown here is derived from an EMBL/GenBank/DDBJ whole genome shotgun (WGS) entry which is preliminary data.</text>
</comment>